<organism evidence="3 4">
    <name type="scientific">Musca domestica</name>
    <name type="common">House fly</name>
    <dbReference type="NCBI Taxonomy" id="7370"/>
    <lineage>
        <taxon>Eukaryota</taxon>
        <taxon>Metazoa</taxon>
        <taxon>Ecdysozoa</taxon>
        <taxon>Arthropoda</taxon>
        <taxon>Hexapoda</taxon>
        <taxon>Insecta</taxon>
        <taxon>Pterygota</taxon>
        <taxon>Neoptera</taxon>
        <taxon>Endopterygota</taxon>
        <taxon>Diptera</taxon>
        <taxon>Brachycera</taxon>
        <taxon>Muscomorpha</taxon>
        <taxon>Muscoidea</taxon>
        <taxon>Muscidae</taxon>
        <taxon>Musca</taxon>
    </lineage>
</organism>
<dbReference type="Proteomes" id="UP001652621">
    <property type="component" value="Unplaced"/>
</dbReference>
<evidence type="ECO:0000256" key="1">
    <source>
        <dbReference type="SAM" id="MobiDB-lite"/>
    </source>
</evidence>
<evidence type="ECO:0000313" key="5">
    <source>
        <dbReference type="RefSeq" id="XP_058980143.1"/>
    </source>
</evidence>
<evidence type="ECO:0000313" key="3">
    <source>
        <dbReference type="Proteomes" id="UP001652621"/>
    </source>
</evidence>
<protein>
    <submittedName>
        <fullName evidence="4 5">Uncharacterized protein LOC105262054</fullName>
    </submittedName>
</protein>
<dbReference type="GeneID" id="105262054"/>
<evidence type="ECO:0000313" key="4">
    <source>
        <dbReference type="RefSeq" id="XP_058980142.1"/>
    </source>
</evidence>
<feature type="region of interest" description="Disordered" evidence="1">
    <location>
        <begin position="1"/>
        <end position="46"/>
    </location>
</feature>
<evidence type="ECO:0000259" key="2">
    <source>
        <dbReference type="Pfam" id="PF26644"/>
    </source>
</evidence>
<evidence type="ECO:0000313" key="6">
    <source>
        <dbReference type="RefSeq" id="XP_058980145.1"/>
    </source>
</evidence>
<dbReference type="Pfam" id="PF26644">
    <property type="entry name" value="CCC"/>
    <property type="match status" value="1"/>
</dbReference>
<feature type="region of interest" description="Disordered" evidence="1">
    <location>
        <begin position="58"/>
        <end position="86"/>
    </location>
</feature>
<sequence length="322" mass="36534">MADFSVEPHSKSGDKSTSMENPQTNRTTNSQSKHRDSYSNDDADDDDVVYHLKQCYRRVPKSKSSSEEEKQEHHHRRRRRQCNPSAIGGSTNSCHFRASSSSPLPTSNALHKHFSCCSLRLGIGGGLMVMPWRHCLIIASVLVLFHAMSTTLAAPQSCILCDKNDLQSKDPQTNYEEFLFEHQVTRQDAINALKQLNESFYDGLQSDSSCNAVRCTEKVNKYCLGPQFINDHCYCEFGHSTEGLPFVPHMCYVGEKAYKPSVGSCFFYEEVKECCCSALLAREWRHISSSSSLHRSSSTIVSNYHNVLFITCLYLLIRHLYF</sequence>
<proteinExistence type="predicted"/>
<feature type="compositionally biased region" description="Basic and acidic residues" evidence="1">
    <location>
        <begin position="1"/>
        <end position="14"/>
    </location>
</feature>
<accession>A0ABM3V2Y1</accession>
<feature type="domain" description="CCC" evidence="2">
    <location>
        <begin position="180"/>
        <end position="286"/>
    </location>
</feature>
<dbReference type="RefSeq" id="XP_058980143.1">
    <property type="nucleotide sequence ID" value="XM_059124160.1"/>
</dbReference>
<gene>
    <name evidence="4 5 6" type="primary">LOC105262054</name>
</gene>
<dbReference type="RefSeq" id="XP_058980142.1">
    <property type="nucleotide sequence ID" value="XM_059124159.1"/>
</dbReference>
<name>A0ABM3V2Y1_MUSDO</name>
<dbReference type="InterPro" id="IPR058250">
    <property type="entry name" value="CCC"/>
</dbReference>
<keyword evidence="3" id="KW-1185">Reference proteome</keyword>
<reference evidence="4 5" key="1">
    <citation type="submission" date="2025-05" db="UniProtKB">
        <authorList>
            <consortium name="RefSeq"/>
        </authorList>
    </citation>
    <scope>IDENTIFICATION</scope>
    <source>
        <strain evidence="4 5">Aabys</strain>
        <tissue evidence="4 5">Whole body</tissue>
    </source>
</reference>
<feature type="compositionally biased region" description="Polar residues" evidence="1">
    <location>
        <begin position="15"/>
        <end position="31"/>
    </location>
</feature>
<dbReference type="RefSeq" id="XP_058980145.1">
    <property type="nucleotide sequence ID" value="XM_059124162.1"/>
</dbReference>